<protein>
    <submittedName>
        <fullName evidence="2">Uncharacterized protein</fullName>
    </submittedName>
</protein>
<evidence type="ECO:0000313" key="2">
    <source>
        <dbReference type="EMBL" id="KAJ8995852.1"/>
    </source>
</evidence>
<proteinExistence type="predicted"/>
<evidence type="ECO:0000256" key="1">
    <source>
        <dbReference type="SAM" id="MobiDB-lite"/>
    </source>
</evidence>
<organism evidence="2 3">
    <name type="scientific">Exophiala dermatitidis</name>
    <name type="common">Black yeast-like fungus</name>
    <name type="synonym">Wangiella dermatitidis</name>
    <dbReference type="NCBI Taxonomy" id="5970"/>
    <lineage>
        <taxon>Eukaryota</taxon>
        <taxon>Fungi</taxon>
        <taxon>Dikarya</taxon>
        <taxon>Ascomycota</taxon>
        <taxon>Pezizomycotina</taxon>
        <taxon>Eurotiomycetes</taxon>
        <taxon>Chaetothyriomycetidae</taxon>
        <taxon>Chaetothyriales</taxon>
        <taxon>Herpotrichiellaceae</taxon>
        <taxon>Exophiala</taxon>
    </lineage>
</organism>
<name>A0AAN6IYZ2_EXODE</name>
<dbReference type="EMBL" id="JAJGCB010000001">
    <property type="protein sequence ID" value="KAJ8995852.1"/>
    <property type="molecule type" value="Genomic_DNA"/>
</dbReference>
<gene>
    <name evidence="2" type="ORF">HRR80_000605</name>
</gene>
<dbReference type="AlphaFoldDB" id="A0AAN6IYZ2"/>
<reference evidence="2" key="1">
    <citation type="submission" date="2023-01" db="EMBL/GenBank/DDBJ databases">
        <title>Exophiala dermititidis isolated from Cystic Fibrosis Patient.</title>
        <authorList>
            <person name="Kurbessoian T."/>
            <person name="Crocker A."/>
            <person name="Murante D."/>
            <person name="Hogan D.A."/>
            <person name="Stajich J.E."/>
        </authorList>
    </citation>
    <scope>NUCLEOTIDE SEQUENCE</scope>
    <source>
        <strain evidence="2">Ex8</strain>
    </source>
</reference>
<sequence length="122" mass="12742">MPRAWSLYLTMITSLHDSADGMLVAHHKCPSCSCDIATASPGVARHLAAALSSGHHPLPWSILGEVVPVIGPSAPPTPGPPGRAVKSQTRQATKGKGGIQVSGALFFRKPPERSLHAEPLGR</sequence>
<accession>A0AAN6IYZ2</accession>
<dbReference type="Proteomes" id="UP001161757">
    <property type="component" value="Unassembled WGS sequence"/>
</dbReference>
<feature type="region of interest" description="Disordered" evidence="1">
    <location>
        <begin position="71"/>
        <end position="103"/>
    </location>
</feature>
<evidence type="ECO:0000313" key="3">
    <source>
        <dbReference type="Proteomes" id="UP001161757"/>
    </source>
</evidence>
<comment type="caution">
    <text evidence="2">The sequence shown here is derived from an EMBL/GenBank/DDBJ whole genome shotgun (WGS) entry which is preliminary data.</text>
</comment>